<dbReference type="AlphaFoldDB" id="A0A0F3RR84"/>
<comment type="caution">
    <text evidence="3">The sequence shown here is derived from an EMBL/GenBank/DDBJ whole genome shotgun (WGS) entry which is preliminary data.</text>
</comment>
<name>A0A0F3RR84_9LACO</name>
<protein>
    <submittedName>
        <fullName evidence="3">Uncharacterized protein</fullName>
    </submittedName>
</protein>
<sequence>MTKLNNVFKKVLLGTMTVTTLMATSAGASAATRTTVTAEPVQATVTLDQRPVATMQFNRIHLKRTSTKAIANQVQTTVDASALNLDQQHRDQQLK</sequence>
<evidence type="ECO:0000313" key="4">
    <source>
        <dbReference type="Proteomes" id="UP000033491"/>
    </source>
</evidence>
<dbReference type="Proteomes" id="UP000321691">
    <property type="component" value="Unassembled WGS sequence"/>
</dbReference>
<dbReference type="STRING" id="216463.VC81_07745"/>
<evidence type="ECO:0000256" key="1">
    <source>
        <dbReference type="SAM" id="SignalP"/>
    </source>
</evidence>
<feature type="signal peptide" evidence="1">
    <location>
        <begin position="1"/>
        <end position="30"/>
    </location>
</feature>
<evidence type="ECO:0000313" key="5">
    <source>
        <dbReference type="Proteomes" id="UP000321691"/>
    </source>
</evidence>
<dbReference type="PATRIC" id="fig|216463.3.peg.661"/>
<accession>A0A0F3RR84</accession>
<dbReference type="OrthoDB" id="2329262at2"/>
<keyword evidence="1" id="KW-0732">Signal</keyword>
<dbReference type="EMBL" id="BJZI01000051">
    <property type="protein sequence ID" value="GEO67808.1"/>
    <property type="molecule type" value="Genomic_DNA"/>
</dbReference>
<gene>
    <name evidence="2" type="ORF">LSP04_22270</name>
    <name evidence="3" type="ORF">VC81_07745</name>
</gene>
<dbReference type="RefSeq" id="WP_045807497.1">
    <property type="nucleotide sequence ID" value="NZ_BJZI01000051.1"/>
</dbReference>
<reference evidence="2 5" key="2">
    <citation type="submission" date="2019-07" db="EMBL/GenBank/DDBJ databases">
        <title>Whole genome shotgun sequence of Lactobacillus spicheri NBRC 107155.</title>
        <authorList>
            <person name="Hosoyama A."/>
            <person name="Uohara A."/>
            <person name="Ohji S."/>
            <person name="Ichikawa N."/>
        </authorList>
    </citation>
    <scope>NUCLEOTIDE SEQUENCE [LARGE SCALE GENOMIC DNA]</scope>
    <source>
        <strain evidence="2 5">NBRC 107155</strain>
    </source>
</reference>
<proteinExistence type="predicted"/>
<feature type="chain" id="PRO_5002466025" evidence="1">
    <location>
        <begin position="31"/>
        <end position="95"/>
    </location>
</feature>
<reference evidence="3 4" key="1">
    <citation type="submission" date="2015-03" db="EMBL/GenBank/DDBJ databases">
        <authorList>
            <person name="Zheng J."/>
            <person name="Ganezle M."/>
        </authorList>
    </citation>
    <scope>NUCLEOTIDE SEQUENCE [LARGE SCALE GENOMIC DNA]</scope>
    <source>
        <strain evidence="3 4">LP38</strain>
    </source>
</reference>
<keyword evidence="5" id="KW-1185">Reference proteome</keyword>
<dbReference type="EMBL" id="JZCR01000019">
    <property type="protein sequence ID" value="KJW12395.1"/>
    <property type="molecule type" value="Genomic_DNA"/>
</dbReference>
<dbReference type="Proteomes" id="UP000033491">
    <property type="component" value="Unassembled WGS sequence"/>
</dbReference>
<evidence type="ECO:0000313" key="3">
    <source>
        <dbReference type="EMBL" id="KJW12395.1"/>
    </source>
</evidence>
<evidence type="ECO:0000313" key="2">
    <source>
        <dbReference type="EMBL" id="GEO67808.1"/>
    </source>
</evidence>
<organism evidence="3 4">
    <name type="scientific">Levilactobacillus spicheri</name>
    <dbReference type="NCBI Taxonomy" id="216463"/>
    <lineage>
        <taxon>Bacteria</taxon>
        <taxon>Bacillati</taxon>
        <taxon>Bacillota</taxon>
        <taxon>Bacilli</taxon>
        <taxon>Lactobacillales</taxon>
        <taxon>Lactobacillaceae</taxon>
        <taxon>Levilactobacillus</taxon>
    </lineage>
</organism>